<dbReference type="PANTHER" id="PTHR12604:SF4">
    <property type="entry name" value="X-RAY REPAIR CROSS-COMPLEMENTING PROTEIN 5"/>
    <property type="match status" value="1"/>
</dbReference>
<feature type="compositionally biased region" description="Basic and acidic residues" evidence="21">
    <location>
        <begin position="694"/>
        <end position="712"/>
    </location>
</feature>
<evidence type="ECO:0000256" key="4">
    <source>
        <dbReference type="ARBA" id="ARBA00011584"/>
    </source>
</evidence>
<keyword evidence="7" id="KW-0158">Chromosome</keyword>
<keyword evidence="17 20" id="KW-0539">Nucleus</keyword>
<proteinExistence type="inferred from homology"/>
<feature type="region of interest" description="Disordered" evidence="21">
    <location>
        <begin position="548"/>
        <end position="570"/>
    </location>
</feature>
<evidence type="ECO:0000256" key="20">
    <source>
        <dbReference type="PIRNR" id="PIRNR016570"/>
    </source>
</evidence>
<dbReference type="SUPFAM" id="SSF53300">
    <property type="entry name" value="vWA-like"/>
    <property type="match status" value="1"/>
</dbReference>
<evidence type="ECO:0000256" key="9">
    <source>
        <dbReference type="ARBA" id="ARBA00022763"/>
    </source>
</evidence>
<comment type="caution">
    <text evidence="23">The sequence shown here is derived from an EMBL/GenBank/DDBJ whole genome shotgun (WGS) entry which is preliminary data.</text>
</comment>
<dbReference type="EC" id="3.6.4.12" evidence="5 20"/>
<evidence type="ECO:0000256" key="1">
    <source>
        <dbReference type="ARBA" id="ARBA00004123"/>
    </source>
</evidence>
<evidence type="ECO:0000256" key="15">
    <source>
        <dbReference type="ARBA" id="ARBA00023172"/>
    </source>
</evidence>
<organism evidence="23 24">
    <name type="scientific">Penicillium argentinense</name>
    <dbReference type="NCBI Taxonomy" id="1131581"/>
    <lineage>
        <taxon>Eukaryota</taxon>
        <taxon>Fungi</taxon>
        <taxon>Dikarya</taxon>
        <taxon>Ascomycota</taxon>
        <taxon>Pezizomycotina</taxon>
        <taxon>Eurotiomycetes</taxon>
        <taxon>Eurotiomycetidae</taxon>
        <taxon>Eurotiales</taxon>
        <taxon>Aspergillaceae</taxon>
        <taxon>Penicillium</taxon>
    </lineage>
</organism>
<dbReference type="CDD" id="cd00873">
    <property type="entry name" value="KU80"/>
    <property type="match status" value="1"/>
</dbReference>
<protein>
    <recommendedName>
        <fullName evidence="6 20">ATP-dependent DNA helicase II subunit 2</fullName>
        <ecNumber evidence="5 20">3.6.4.12</ecNumber>
    </recommendedName>
</protein>
<evidence type="ECO:0000256" key="11">
    <source>
        <dbReference type="ARBA" id="ARBA00022806"/>
    </source>
</evidence>
<feature type="compositionally biased region" description="Gly residues" evidence="21">
    <location>
        <begin position="268"/>
        <end position="281"/>
    </location>
</feature>
<gene>
    <name evidence="23" type="ORF">N7532_004320</name>
</gene>
<dbReference type="AlphaFoldDB" id="A0A9W9FP03"/>
<dbReference type="SMART" id="SM00559">
    <property type="entry name" value="Ku78"/>
    <property type="match status" value="1"/>
</dbReference>
<evidence type="ECO:0000256" key="19">
    <source>
        <dbReference type="ARBA" id="ARBA00047995"/>
    </source>
</evidence>
<dbReference type="GO" id="GO:0042162">
    <property type="term" value="F:telomeric DNA binding"/>
    <property type="evidence" value="ECO:0007669"/>
    <property type="project" value="InterPro"/>
</dbReference>
<evidence type="ECO:0000313" key="23">
    <source>
        <dbReference type="EMBL" id="KAJ5103791.1"/>
    </source>
</evidence>
<dbReference type="InterPro" id="IPR036465">
    <property type="entry name" value="vWFA_dom_sf"/>
</dbReference>
<evidence type="ECO:0000256" key="3">
    <source>
        <dbReference type="ARBA" id="ARBA00007726"/>
    </source>
</evidence>
<evidence type="ECO:0000256" key="10">
    <source>
        <dbReference type="ARBA" id="ARBA00022801"/>
    </source>
</evidence>
<dbReference type="GO" id="GO:0000723">
    <property type="term" value="P:telomere maintenance"/>
    <property type="evidence" value="ECO:0007669"/>
    <property type="project" value="InterPro"/>
</dbReference>
<dbReference type="FunFam" id="2.40.290.10:FF:000008">
    <property type="entry name" value="ATP-dependent DNA helicase II subunit 2"/>
    <property type="match status" value="1"/>
</dbReference>
<dbReference type="Gene3D" id="1.10.1600.10">
    <property type="match status" value="1"/>
</dbReference>
<keyword evidence="11 20" id="KW-0347">Helicase</keyword>
<keyword evidence="12 20" id="KW-0067">ATP-binding</keyword>
<comment type="subunit">
    <text evidence="4">Heterodimer of Ku70 and Ku80.</text>
</comment>
<feature type="region of interest" description="Disordered" evidence="21">
    <location>
        <begin position="693"/>
        <end position="712"/>
    </location>
</feature>
<dbReference type="GO" id="GO:0003678">
    <property type="term" value="F:DNA helicase activity"/>
    <property type="evidence" value="ECO:0007669"/>
    <property type="project" value="UniProtKB-EC"/>
</dbReference>
<accession>A0A9W9FP03</accession>
<dbReference type="PANTHER" id="PTHR12604">
    <property type="entry name" value="KU AUTOANTIGEN DNA HELICASE"/>
    <property type="match status" value="1"/>
</dbReference>
<dbReference type="PIRSF" id="PIRSF016570">
    <property type="entry name" value="Ku80"/>
    <property type="match status" value="1"/>
</dbReference>
<evidence type="ECO:0000256" key="2">
    <source>
        <dbReference type="ARBA" id="ARBA00004574"/>
    </source>
</evidence>
<dbReference type="InterPro" id="IPR005161">
    <property type="entry name" value="Ku_N"/>
</dbReference>
<name>A0A9W9FP03_9EURO</name>
<dbReference type="Gene3D" id="2.40.290.10">
    <property type="match status" value="1"/>
</dbReference>
<evidence type="ECO:0000256" key="5">
    <source>
        <dbReference type="ARBA" id="ARBA00012551"/>
    </source>
</evidence>
<keyword evidence="16 20" id="KW-0234">DNA repair</keyword>
<evidence type="ECO:0000256" key="18">
    <source>
        <dbReference type="ARBA" id="ARBA00024890"/>
    </source>
</evidence>
<dbReference type="GO" id="GO:0003690">
    <property type="term" value="F:double-stranded DNA binding"/>
    <property type="evidence" value="ECO:0007669"/>
    <property type="project" value="TreeGrafter"/>
</dbReference>
<evidence type="ECO:0000256" key="21">
    <source>
        <dbReference type="SAM" id="MobiDB-lite"/>
    </source>
</evidence>
<dbReference type="Pfam" id="PF03731">
    <property type="entry name" value="Ku_N"/>
    <property type="match status" value="1"/>
</dbReference>
<keyword evidence="10 20" id="KW-0378">Hydrolase</keyword>
<dbReference type="EMBL" id="JAPQKI010000004">
    <property type="protein sequence ID" value="KAJ5103791.1"/>
    <property type="molecule type" value="Genomic_DNA"/>
</dbReference>
<dbReference type="FunFam" id="3.40.50.410:FF:000073">
    <property type="entry name" value="ATP-dependent DNA helicase II subunit 2"/>
    <property type="match status" value="1"/>
</dbReference>
<evidence type="ECO:0000259" key="22">
    <source>
        <dbReference type="PROSITE" id="PS50234"/>
    </source>
</evidence>
<feature type="region of interest" description="Disordered" evidence="21">
    <location>
        <begin position="260"/>
        <end position="285"/>
    </location>
</feature>
<evidence type="ECO:0000256" key="16">
    <source>
        <dbReference type="ARBA" id="ARBA00023204"/>
    </source>
</evidence>
<dbReference type="GO" id="GO:0003684">
    <property type="term" value="F:damaged DNA binding"/>
    <property type="evidence" value="ECO:0007669"/>
    <property type="project" value="InterPro"/>
</dbReference>
<reference evidence="23" key="2">
    <citation type="journal article" date="2023" name="IMA Fungus">
        <title>Comparative genomic study of the Penicillium genus elucidates a diverse pangenome and 15 lateral gene transfer events.</title>
        <authorList>
            <person name="Petersen C."/>
            <person name="Sorensen T."/>
            <person name="Nielsen M.R."/>
            <person name="Sondergaard T.E."/>
            <person name="Sorensen J.L."/>
            <person name="Fitzpatrick D.A."/>
            <person name="Frisvad J.C."/>
            <person name="Nielsen K.L."/>
        </authorList>
    </citation>
    <scope>NUCLEOTIDE SEQUENCE</scope>
    <source>
        <strain evidence="23">IBT 30761</strain>
    </source>
</reference>
<keyword evidence="13" id="KW-0779">Telomere</keyword>
<dbReference type="PROSITE" id="PS50234">
    <property type="entry name" value="VWFA"/>
    <property type="match status" value="1"/>
</dbReference>
<dbReference type="Pfam" id="PF02735">
    <property type="entry name" value="Ku"/>
    <property type="match status" value="1"/>
</dbReference>
<evidence type="ECO:0000313" key="24">
    <source>
        <dbReference type="Proteomes" id="UP001149074"/>
    </source>
</evidence>
<dbReference type="RefSeq" id="XP_056477171.1">
    <property type="nucleotide sequence ID" value="XM_056616814.1"/>
</dbReference>
<feature type="domain" description="VWFA" evidence="22">
    <location>
        <begin position="6"/>
        <end position="222"/>
    </location>
</feature>
<dbReference type="InterPro" id="IPR002035">
    <property type="entry name" value="VWF_A"/>
</dbReference>
<keyword evidence="8 20" id="KW-0547">Nucleotide-binding</keyword>
<sequence length="712" mass="80089">MAEKEATVYIVDVGRSMGGRHHGRSVTDLEWAMQYVWDKITCTVGNGRKTATLAVVALRSDETSNELSEDPSYSRISVLSNLGQCLMPDIRKLRDAIKPSNTNRGDAISSIVVATQMINQFTRTLKYKRKIVLVTNGTGPMSGDGIEEIAKKLVKDNIEMVILGVDFDDPEYGVKEEDKDPHKAQNEKLLSEFAENCQGQYGTMEQAIAELDMPRVKLVKPLPSFKGMLRLGDPQKYDSAIQIPVERYSRTYVAHPPSASSFVLRSGTTGGEPEGESGPGQGDTLTSVRLSRTYQVEDASAPGGKVDVERDDLAKGYEYGRTAVHISSTDENITRLETSACLDLIGFIRQDHYDRYLHMSNTNIIIPERMNDKASLALSSLTHALWEQSYYAVARMVTKENRPPMVVLLAPSITAEYECLIEVQLPFAEDVRSYRFPPLDKVNTVSGKVVTEHRNLPSEDLQKAMDDYVDSMEMDYKDELGNDALPIDDSFSPLLHRIESAVRHRAVHPNDPVLEPPEILAKFAQPDPELVRQSKQFLDELVSKADVKKVPPKTKGRKRQRETEKPLSGLDVDALLNQEPERSKRISPENAIPEFKQMLSRADSIEAIPDAVKQMCTIIETQVRNSLGNANYDRVVEEMGTMRGELVDYEEPALYNDFLRSLKEKILREELGGDRRELWWLLRRSRVGLIDQNTSDRSEVSEQEAKDFFSPT</sequence>
<dbReference type="OrthoDB" id="30826at2759"/>
<comment type="function">
    <text evidence="18">Single-stranded DNA-dependent ATP-dependent helicase. Involved in non-homologous end joining (NHEJ) DNA double strand break repair. DNA-binding is sequence-independent but has a high affinity to nicks in double-stranded DNA and to the ends of duplex DNA. Binds to naturally occurring chromosomal ends, and therefore provides chromosomal end protection. Required also for telomere recombination to repair telomeric ends in the absence of telomerase. KU70, of the KU70/KU80 heterodimer, binds to the stem loop of TLC1, the RNA component of telomerase. Involved in telomere maintenance. Interacts with telomeric repeats and subtelomeric sequences thereby controlling telomere length and protecting against subtelomeric rearrangement. Maintains telomeric chromatin, which is involved in silencing the expression of genes located at the telomere. Required for mating-type switching.</text>
</comment>
<evidence type="ECO:0000256" key="12">
    <source>
        <dbReference type="ARBA" id="ARBA00022840"/>
    </source>
</evidence>
<dbReference type="InterPro" id="IPR024193">
    <property type="entry name" value="Ku80"/>
</dbReference>
<dbReference type="Proteomes" id="UP001149074">
    <property type="component" value="Unassembled WGS sequence"/>
</dbReference>
<dbReference type="GO" id="GO:0043564">
    <property type="term" value="C:Ku70:Ku80 complex"/>
    <property type="evidence" value="ECO:0007669"/>
    <property type="project" value="InterPro"/>
</dbReference>
<keyword evidence="24" id="KW-1185">Reference proteome</keyword>
<dbReference type="InterPro" id="IPR014893">
    <property type="entry name" value="Ku_PK_bind"/>
</dbReference>
<evidence type="ECO:0000256" key="14">
    <source>
        <dbReference type="ARBA" id="ARBA00023125"/>
    </source>
</evidence>
<dbReference type="FunFam" id="1.10.1600.10:FF:000002">
    <property type="entry name" value="X-ray repair cross-complementing protein 5"/>
    <property type="match status" value="1"/>
</dbReference>
<comment type="similarity">
    <text evidence="3 20">Belongs to the ku80 family.</text>
</comment>
<evidence type="ECO:0000256" key="6">
    <source>
        <dbReference type="ARBA" id="ARBA00021792"/>
    </source>
</evidence>
<dbReference type="SUPFAM" id="SSF101420">
    <property type="entry name" value="C-terminal domain of Ku80"/>
    <property type="match status" value="1"/>
</dbReference>
<dbReference type="InterPro" id="IPR016194">
    <property type="entry name" value="SPOC-like_C_dom_sf"/>
</dbReference>
<evidence type="ECO:0000256" key="8">
    <source>
        <dbReference type="ARBA" id="ARBA00022741"/>
    </source>
</evidence>
<dbReference type="Gene3D" id="3.40.50.410">
    <property type="entry name" value="von Willebrand factor, type A domain"/>
    <property type="match status" value="1"/>
</dbReference>
<dbReference type="InterPro" id="IPR036494">
    <property type="entry name" value="Ku_C_sf"/>
</dbReference>
<dbReference type="SUPFAM" id="SSF100939">
    <property type="entry name" value="SPOC domain-like"/>
    <property type="match status" value="1"/>
</dbReference>
<dbReference type="InterPro" id="IPR006164">
    <property type="entry name" value="DNA_bd_Ku70/Ku80"/>
</dbReference>
<feature type="compositionally biased region" description="Basic residues" evidence="21">
    <location>
        <begin position="550"/>
        <end position="560"/>
    </location>
</feature>
<dbReference type="GeneID" id="81355793"/>
<keyword evidence="15 20" id="KW-0233">DNA recombination</keyword>
<comment type="subcellular location">
    <subcellularLocation>
        <location evidence="2">Chromosome</location>
        <location evidence="2">Telomere</location>
    </subcellularLocation>
    <subcellularLocation>
        <location evidence="1 20">Nucleus</location>
    </subcellularLocation>
</comment>
<keyword evidence="9 20" id="KW-0227">DNA damage</keyword>
<dbReference type="GO" id="GO:0016787">
    <property type="term" value="F:hydrolase activity"/>
    <property type="evidence" value="ECO:0007669"/>
    <property type="project" value="UniProtKB-KW"/>
</dbReference>
<reference evidence="23" key="1">
    <citation type="submission" date="2022-11" db="EMBL/GenBank/DDBJ databases">
        <authorList>
            <person name="Petersen C."/>
        </authorList>
    </citation>
    <scope>NUCLEOTIDE SEQUENCE</scope>
    <source>
        <strain evidence="23">IBT 30761</strain>
    </source>
</reference>
<dbReference type="GO" id="GO:0005524">
    <property type="term" value="F:ATP binding"/>
    <property type="evidence" value="ECO:0007669"/>
    <property type="project" value="UniProtKB-UniRule"/>
</dbReference>
<evidence type="ECO:0000256" key="7">
    <source>
        <dbReference type="ARBA" id="ARBA00022454"/>
    </source>
</evidence>
<evidence type="ECO:0000256" key="17">
    <source>
        <dbReference type="ARBA" id="ARBA00023242"/>
    </source>
</evidence>
<dbReference type="FunFam" id="1.25.40.240:FF:000002">
    <property type="entry name" value="ATP-dependent DNA helicase II subunit 2"/>
    <property type="match status" value="1"/>
</dbReference>
<dbReference type="Gene3D" id="1.25.40.240">
    <property type="entry name" value="Ku, C-terminal domain"/>
    <property type="match status" value="1"/>
</dbReference>
<dbReference type="GO" id="GO:0006303">
    <property type="term" value="P:double-strand break repair via nonhomologous end joining"/>
    <property type="evidence" value="ECO:0007669"/>
    <property type="project" value="InterPro"/>
</dbReference>
<dbReference type="GO" id="GO:0006310">
    <property type="term" value="P:DNA recombination"/>
    <property type="evidence" value="ECO:0007669"/>
    <property type="project" value="UniProtKB-KW"/>
</dbReference>
<dbReference type="Pfam" id="PF08785">
    <property type="entry name" value="Ku_PK_bind"/>
    <property type="match status" value="1"/>
</dbReference>
<keyword evidence="14 20" id="KW-0238">DNA-binding</keyword>
<dbReference type="GO" id="GO:0000781">
    <property type="term" value="C:chromosome, telomeric region"/>
    <property type="evidence" value="ECO:0007669"/>
    <property type="project" value="UniProtKB-SubCell"/>
</dbReference>
<comment type="catalytic activity">
    <reaction evidence="19 20">
        <text>ATP + H2O = ADP + phosphate + H(+)</text>
        <dbReference type="Rhea" id="RHEA:13065"/>
        <dbReference type="ChEBI" id="CHEBI:15377"/>
        <dbReference type="ChEBI" id="CHEBI:15378"/>
        <dbReference type="ChEBI" id="CHEBI:30616"/>
        <dbReference type="ChEBI" id="CHEBI:43474"/>
        <dbReference type="ChEBI" id="CHEBI:456216"/>
        <dbReference type="EC" id="3.6.4.12"/>
    </reaction>
</comment>
<evidence type="ECO:0000256" key="13">
    <source>
        <dbReference type="ARBA" id="ARBA00022895"/>
    </source>
</evidence>